<dbReference type="GO" id="GO:0005634">
    <property type="term" value="C:nucleus"/>
    <property type="evidence" value="ECO:0007669"/>
    <property type="project" value="UniProtKB-SubCell"/>
</dbReference>
<evidence type="ECO:0000256" key="23">
    <source>
        <dbReference type="SAM" id="Coils"/>
    </source>
</evidence>
<feature type="compositionally biased region" description="Acidic residues" evidence="24">
    <location>
        <begin position="130"/>
        <end position="142"/>
    </location>
</feature>
<keyword evidence="10 21" id="KW-0285">Flavoprotein</keyword>
<dbReference type="GO" id="GO:0000122">
    <property type="term" value="P:negative regulation of transcription by RNA polymerase II"/>
    <property type="evidence" value="ECO:0007669"/>
    <property type="project" value="UniProtKB-ARBA"/>
</dbReference>
<dbReference type="InterPro" id="IPR036388">
    <property type="entry name" value="WH-like_DNA-bd_sf"/>
</dbReference>
<dbReference type="InterPro" id="IPR002937">
    <property type="entry name" value="Amino_oxidase"/>
</dbReference>
<dbReference type="Gene3D" id="3.90.660.10">
    <property type="match status" value="1"/>
</dbReference>
<feature type="compositionally biased region" description="Low complexity" evidence="24">
    <location>
        <begin position="9"/>
        <end position="23"/>
    </location>
</feature>
<organism evidence="26 27">
    <name type="scientific">Oreochromis aureus</name>
    <name type="common">Israeli tilapia</name>
    <name type="synonym">Chromis aureus</name>
    <dbReference type="NCBI Taxonomy" id="47969"/>
    <lineage>
        <taxon>Eukaryota</taxon>
        <taxon>Metazoa</taxon>
        <taxon>Chordata</taxon>
        <taxon>Craniata</taxon>
        <taxon>Vertebrata</taxon>
        <taxon>Euteleostomi</taxon>
        <taxon>Actinopterygii</taxon>
        <taxon>Neopterygii</taxon>
        <taxon>Teleostei</taxon>
        <taxon>Neoteleostei</taxon>
        <taxon>Acanthomorphata</taxon>
        <taxon>Ovalentaria</taxon>
        <taxon>Cichlomorphae</taxon>
        <taxon>Cichliformes</taxon>
        <taxon>Cichlidae</taxon>
        <taxon>African cichlids</taxon>
        <taxon>Pseudocrenilabrinae</taxon>
        <taxon>Oreochromini</taxon>
        <taxon>Oreochromis</taxon>
    </lineage>
</organism>
<dbReference type="GO" id="GO:0061629">
    <property type="term" value="F:RNA polymerase II-specific DNA-binding transcription factor binding"/>
    <property type="evidence" value="ECO:0007669"/>
    <property type="project" value="UniProtKB-ARBA"/>
</dbReference>
<keyword evidence="9" id="KW-0597">Phosphoprotein</keyword>
<keyword evidence="6" id="KW-0217">Developmental protein</keyword>
<dbReference type="PANTHER" id="PTHR10742">
    <property type="entry name" value="FLAVIN MONOAMINE OXIDASE"/>
    <property type="match status" value="1"/>
</dbReference>
<dbReference type="GO" id="GO:0032454">
    <property type="term" value="F:histone H3K9 demethylase activity"/>
    <property type="evidence" value="ECO:0007669"/>
    <property type="project" value="UniProtKB-ARBA"/>
</dbReference>
<keyword evidence="13 21" id="KW-0156">Chromatin regulator</keyword>
<evidence type="ECO:0000256" key="22">
    <source>
        <dbReference type="PIRSR" id="PIRSR038051-1"/>
    </source>
</evidence>
<evidence type="ECO:0000256" key="21">
    <source>
        <dbReference type="PIRNR" id="PIRNR038051"/>
    </source>
</evidence>
<evidence type="ECO:0000256" key="18">
    <source>
        <dbReference type="ARBA" id="ARBA00023163"/>
    </source>
</evidence>
<dbReference type="InterPro" id="IPR009057">
    <property type="entry name" value="Homeodomain-like_sf"/>
</dbReference>
<keyword evidence="27" id="KW-1185">Reference proteome</keyword>
<keyword evidence="11 21" id="KW-0274">FAD</keyword>
<keyword evidence="18 21" id="KW-0804">Transcription</keyword>
<dbReference type="GO" id="GO:0043426">
    <property type="term" value="F:MRF binding"/>
    <property type="evidence" value="ECO:0007669"/>
    <property type="project" value="UniProtKB-ARBA"/>
</dbReference>
<feature type="coiled-coil region" evidence="23">
    <location>
        <begin position="404"/>
        <end position="438"/>
    </location>
</feature>
<keyword evidence="12" id="KW-0832">Ubl conjugation</keyword>
<dbReference type="GO" id="GO:0050660">
    <property type="term" value="F:flavin adenine dinucleotide binding"/>
    <property type="evidence" value="ECO:0007669"/>
    <property type="project" value="UniProtKB-UniRule"/>
</dbReference>
<keyword evidence="15 21" id="KW-0560">Oxidoreductase</keyword>
<feature type="region of interest" description="Disordered" evidence="24">
    <location>
        <begin position="1"/>
        <end position="147"/>
    </location>
</feature>
<evidence type="ECO:0000256" key="8">
    <source>
        <dbReference type="ARBA" id="ARBA00022499"/>
    </source>
</evidence>
<feature type="binding site" evidence="22">
    <location>
        <begin position="718"/>
        <end position="719"/>
    </location>
    <ligand>
        <name>FAD</name>
        <dbReference type="ChEBI" id="CHEBI:57692"/>
    </ligand>
</feature>
<evidence type="ECO:0000256" key="7">
    <source>
        <dbReference type="ARBA" id="ARBA00022491"/>
    </source>
</evidence>
<evidence type="ECO:0000256" key="13">
    <source>
        <dbReference type="ARBA" id="ARBA00022853"/>
    </source>
</evidence>
<dbReference type="SUPFAM" id="SSF51905">
    <property type="entry name" value="FAD/NAD(P)-binding domain"/>
    <property type="match status" value="1"/>
</dbReference>
<evidence type="ECO:0000259" key="25">
    <source>
        <dbReference type="PROSITE" id="PS50934"/>
    </source>
</evidence>
<evidence type="ECO:0000256" key="6">
    <source>
        <dbReference type="ARBA" id="ARBA00022473"/>
    </source>
</evidence>
<dbReference type="FunFam" id="3.90.660.10:FF:000001">
    <property type="entry name" value="Lysine-specific histone demethylase"/>
    <property type="match status" value="1"/>
</dbReference>
<keyword evidence="19 21" id="KW-0539">Nucleus</keyword>
<comment type="catalytic activity">
    <reaction evidence="20 21">
        <text>N(6),N(6)-dimethyl-L-lysyl(4)-[histone H3] + 2 A + 2 H2O = L-lysyl(4)-[histone H3] + 2 formaldehyde + 2 AH2</text>
        <dbReference type="Rhea" id="RHEA:60244"/>
        <dbReference type="Rhea" id="RHEA-COMP:15540"/>
        <dbReference type="Rhea" id="RHEA-COMP:15547"/>
        <dbReference type="ChEBI" id="CHEBI:13193"/>
        <dbReference type="ChEBI" id="CHEBI:15377"/>
        <dbReference type="ChEBI" id="CHEBI:16842"/>
        <dbReference type="ChEBI" id="CHEBI:17499"/>
        <dbReference type="ChEBI" id="CHEBI:29969"/>
        <dbReference type="ChEBI" id="CHEBI:61976"/>
        <dbReference type="EC" id="1.14.99.66"/>
    </reaction>
</comment>
<dbReference type="GO" id="GO:0003713">
    <property type="term" value="F:transcription coactivator activity"/>
    <property type="evidence" value="ECO:0007669"/>
    <property type="project" value="UniProtKB-ARBA"/>
</dbReference>
<dbReference type="InterPro" id="IPR036188">
    <property type="entry name" value="FAD/NAD-bd_sf"/>
</dbReference>
<dbReference type="InterPro" id="IPR050281">
    <property type="entry name" value="Flavin_monoamine_oxidase"/>
</dbReference>
<accession>A0AAZ1X9K1</accession>
<dbReference type="FunFam" id="3.50.50.60:FF:000027">
    <property type="entry name" value="Lysine-specific histone demethylase"/>
    <property type="match status" value="1"/>
</dbReference>
<dbReference type="PANTHER" id="PTHR10742:SF386">
    <property type="entry name" value="LYSINE-SPECIFIC HISTONE DEMETHYLASE 1A"/>
    <property type="match status" value="1"/>
</dbReference>
<feature type="compositionally biased region" description="Basic and acidic residues" evidence="24">
    <location>
        <begin position="108"/>
        <end position="121"/>
    </location>
</feature>
<keyword evidence="7 21" id="KW-0678">Repressor</keyword>
<dbReference type="FunFam" id="1.10.287.80:FF:000002">
    <property type="entry name" value="Lysine-specific histone demethylase 1A"/>
    <property type="match status" value="1"/>
</dbReference>
<evidence type="ECO:0000256" key="11">
    <source>
        <dbReference type="ARBA" id="ARBA00022827"/>
    </source>
</evidence>
<evidence type="ECO:0000256" key="5">
    <source>
        <dbReference type="ARBA" id="ARBA00022454"/>
    </source>
</evidence>
<evidence type="ECO:0000256" key="16">
    <source>
        <dbReference type="ARBA" id="ARBA00023015"/>
    </source>
</evidence>
<keyword evidence="8" id="KW-1017">Isopeptide bond</keyword>
<evidence type="ECO:0000256" key="3">
    <source>
        <dbReference type="ARBA" id="ARBA00004286"/>
    </source>
</evidence>
<dbReference type="FunFam" id="1.10.10.10:FF:000064">
    <property type="entry name" value="Lysine-specific histone demethylase 1A"/>
    <property type="match status" value="1"/>
</dbReference>
<dbReference type="SUPFAM" id="SSF46689">
    <property type="entry name" value="Homeodomain-like"/>
    <property type="match status" value="1"/>
</dbReference>
<comment type="function">
    <text evidence="21">Histone demethylase that can demethylate both 'Lys-4' (H3K4me) and 'Lys-9' (H3K9me) of histone H3, thereby acting as a coactivator or a corepressor, depending on the context. Acts by oxidizing the substrate by FAD to generate the corresponding imine that is subsequently hydrolyzed. Acts as a corepressor by mediating demethylation of H3K4me, a specific tag for epigenetic transcriptional activation. Demethylates both mono- (H3K4me1) and di-methylated (H3K4me2) H3K4me. May play a role in the repression of neuronal genes. Alone, it is unable to demethylate H3K4me on nucleosomes and requires the presence of RCOR1/CoREST to achieve such activity.</text>
</comment>
<dbReference type="Gene3D" id="1.10.287.80">
    <property type="entry name" value="ATP synthase, gamma subunit, helix hairpin domain"/>
    <property type="match status" value="1"/>
</dbReference>
<protein>
    <recommendedName>
        <fullName evidence="21">Lysine-specific histone demethylase</fullName>
        <ecNumber evidence="21">1.14.99.66</ecNumber>
    </recommendedName>
</protein>
<comment type="subcellular location">
    <subcellularLocation>
        <location evidence="3">Chromosome</location>
    </subcellularLocation>
    <subcellularLocation>
        <location evidence="2 21">Nucleus</location>
    </subcellularLocation>
</comment>
<proteinExistence type="inferred from homology"/>
<dbReference type="PROSITE" id="PS50934">
    <property type="entry name" value="SWIRM"/>
    <property type="match status" value="1"/>
</dbReference>
<keyword evidence="14" id="KW-0007">Acetylation</keyword>
<dbReference type="GO" id="GO:0045944">
    <property type="term" value="P:positive regulation of transcription by RNA polymerase II"/>
    <property type="evidence" value="ECO:0007669"/>
    <property type="project" value="UniProtKB-ARBA"/>
</dbReference>
<dbReference type="SUPFAM" id="SSF54373">
    <property type="entry name" value="FAD-linked reductases, C-terminal domain"/>
    <property type="match status" value="1"/>
</dbReference>
<dbReference type="Gene3D" id="1.10.10.10">
    <property type="entry name" value="Winged helix-like DNA-binding domain superfamily/Winged helix DNA-binding domain"/>
    <property type="match status" value="1"/>
</dbReference>
<sequence>MLSSKKSDAGSSSSSSSSAAGGDRAPGSDIQTGSAASVAGAMDSKKKDRSSPSGEHGGASLSHQSGPGGADQDSAEVRRTSRRKRAKVEYREMDESLANLSEDEYYSEEERNAKAEKERKQVIPPPPPPVEEENDSEPDEPSGLEGAAFQSRLPHDRMTSQEAACFPDIISGPQQTQKVFLYIRNRTLQLWLDNPKIQLTFEATAQQLEAPYNSDAVLVHRIHSYLERHGLINFGIYKRVKPLPTKKTGKVIIIGGGVSGLAAARQLQSFGMDVTVLEARDRVGGRVATFRKGNYVADLGAMVVTGLGGNPMAVVSKQVNMELAKIKQKCPLYEANGQAVPKEKDEMVEQEFNRLLEATSYLSHQLDFNFLNNKPVSLGQALEVVIQLQEKHVKDEQIEHWKKIVKTQEELRDLLNKMVSTKERVKELHQQYKEASEVKPPRDITAEFLVKSKHRDLTALCKDDDFEFTGSHLTVRNGYSCVPVALAEGLDIKLNTAVRQVRYTASGCEVIAVNTRSTTQTFIYKCDAVLCTLPLGVLKQQPPAVQFVPPLPEWKTSAIQRMGFGNLNKVVLCFDRVFWDPSVNLFGHVGSTTASRGELFLFWNLYKAPILLALMAGEAAGIMENISDDVIVGRCLAILKGIFGSSAVPQPKETVVTRWRADPWARGSYSYVAAGSSGNDYDLMAQPITPGPAIPGASQPVPRLFFAGEHTIRNYPATVHGALLSGLREAGRIADQFLGAMYTLPRQATPTATSNPQQAPPTATV</sequence>
<evidence type="ECO:0000256" key="4">
    <source>
        <dbReference type="ARBA" id="ARBA00005995"/>
    </source>
</evidence>
<dbReference type="Gene3D" id="3.50.50.60">
    <property type="entry name" value="FAD/NAD(P)-binding domain"/>
    <property type="match status" value="2"/>
</dbReference>
<keyword evidence="5" id="KW-0158">Chromosome</keyword>
<keyword evidence="17 23" id="KW-0175">Coiled coil</keyword>
<reference evidence="26" key="2">
    <citation type="submission" date="2025-08" db="UniProtKB">
        <authorList>
            <consortium name="Ensembl"/>
        </authorList>
    </citation>
    <scope>IDENTIFICATION</scope>
</reference>
<dbReference type="GO" id="GO:0003714">
    <property type="term" value="F:transcription corepressor activity"/>
    <property type="evidence" value="ECO:0007669"/>
    <property type="project" value="UniProtKB-ARBA"/>
</dbReference>
<feature type="binding site" evidence="22">
    <location>
        <begin position="251"/>
        <end position="279"/>
    </location>
    <ligand>
        <name>FAD</name>
        <dbReference type="ChEBI" id="CHEBI:57692"/>
    </ligand>
</feature>
<dbReference type="GO" id="GO:0019899">
    <property type="term" value="F:enzyme binding"/>
    <property type="evidence" value="ECO:0007669"/>
    <property type="project" value="UniProtKB-ARBA"/>
</dbReference>
<dbReference type="FunFam" id="3.50.50.60:FF:000029">
    <property type="entry name" value="Lysine-specific histone demethylase"/>
    <property type="match status" value="1"/>
</dbReference>
<evidence type="ECO:0000256" key="14">
    <source>
        <dbReference type="ARBA" id="ARBA00022990"/>
    </source>
</evidence>
<dbReference type="GO" id="GO:0140861">
    <property type="term" value="P:DNA repair-dependent chromatin remodeling"/>
    <property type="evidence" value="ECO:0007669"/>
    <property type="project" value="UniProtKB-ARBA"/>
</dbReference>
<dbReference type="Ensembl" id="ENSOABT00000084587.1">
    <property type="protein sequence ID" value="ENSOABP00000064711.1"/>
    <property type="gene ID" value="ENSOABG00000009506.2"/>
</dbReference>
<dbReference type="Pfam" id="PF04433">
    <property type="entry name" value="SWIRM"/>
    <property type="match status" value="1"/>
</dbReference>
<comment type="domain">
    <text evidence="21">The SWIRM domain may act as an anchor site for a histone tail.</text>
</comment>
<evidence type="ECO:0000256" key="19">
    <source>
        <dbReference type="ARBA" id="ARBA00023242"/>
    </source>
</evidence>
<dbReference type="InterPro" id="IPR017366">
    <property type="entry name" value="Hist_Lys-spec_deMease"/>
</dbReference>
<evidence type="ECO:0000313" key="26">
    <source>
        <dbReference type="Ensembl" id="ENSOABP00000064711.1"/>
    </source>
</evidence>
<evidence type="ECO:0000256" key="2">
    <source>
        <dbReference type="ARBA" id="ARBA00004123"/>
    </source>
</evidence>
<evidence type="ECO:0000256" key="15">
    <source>
        <dbReference type="ARBA" id="ARBA00023002"/>
    </source>
</evidence>
<reference evidence="26" key="3">
    <citation type="submission" date="2025-09" db="UniProtKB">
        <authorList>
            <consortium name="Ensembl"/>
        </authorList>
    </citation>
    <scope>IDENTIFICATION</scope>
</reference>
<evidence type="ECO:0000256" key="1">
    <source>
        <dbReference type="ARBA" id="ARBA00001974"/>
    </source>
</evidence>
<feature type="binding site" evidence="22">
    <location>
        <position position="286"/>
    </location>
    <ligand>
        <name>FAD</name>
        <dbReference type="ChEBI" id="CHEBI:57692"/>
    </ligand>
</feature>
<evidence type="ECO:0000256" key="20">
    <source>
        <dbReference type="ARBA" id="ARBA00052817"/>
    </source>
</evidence>
<feature type="domain" description="SWIRM" evidence="25">
    <location>
        <begin position="144"/>
        <end position="243"/>
    </location>
</feature>
<dbReference type="PIRSF" id="PIRSF038051">
    <property type="entry name" value="Histone_Lys-demethylase"/>
    <property type="match status" value="1"/>
</dbReference>
<dbReference type="EC" id="1.14.99.66" evidence="21"/>
<reference evidence="27" key="1">
    <citation type="submission" date="2020-03" db="EMBL/GenBank/DDBJ databases">
        <title>Evolution of repeat sequences and sex chromosomes of tilapia species revealed by chromosome-level genomes.</title>
        <authorList>
            <person name="Xu L."/>
            <person name="Tao W."/>
            <person name="Wang D."/>
            <person name="Zhou Q."/>
        </authorList>
    </citation>
    <scope>NUCLEOTIDE SEQUENCE [LARGE SCALE GENOMIC DNA]</scope>
    <source>
        <strain evidence="27">Israel</strain>
    </source>
</reference>
<dbReference type="GO" id="GO:2000179">
    <property type="term" value="P:positive regulation of neural precursor cell proliferation"/>
    <property type="evidence" value="ECO:0007669"/>
    <property type="project" value="UniProtKB-ARBA"/>
</dbReference>
<keyword evidence="16 21" id="KW-0805">Transcription regulation</keyword>
<comment type="cofactor">
    <cofactor evidence="1 21 22">
        <name>FAD</name>
        <dbReference type="ChEBI" id="CHEBI:57692"/>
    </cofactor>
</comment>
<evidence type="ECO:0000256" key="24">
    <source>
        <dbReference type="SAM" id="MobiDB-lite"/>
    </source>
</evidence>
<evidence type="ECO:0000256" key="12">
    <source>
        <dbReference type="ARBA" id="ARBA00022843"/>
    </source>
</evidence>
<evidence type="ECO:0000256" key="10">
    <source>
        <dbReference type="ARBA" id="ARBA00022630"/>
    </source>
</evidence>
<gene>
    <name evidence="26" type="primary">KDM1A</name>
</gene>
<evidence type="ECO:0000256" key="17">
    <source>
        <dbReference type="ARBA" id="ARBA00023054"/>
    </source>
</evidence>
<name>A0AAZ1X9K1_OREAU</name>
<dbReference type="GO" id="GO:0003723">
    <property type="term" value="F:RNA binding"/>
    <property type="evidence" value="ECO:0007669"/>
    <property type="project" value="UniProtKB-ARBA"/>
</dbReference>
<dbReference type="GO" id="GO:0050767">
    <property type="term" value="P:regulation of neurogenesis"/>
    <property type="evidence" value="ECO:0007669"/>
    <property type="project" value="UniProtKB-ARBA"/>
</dbReference>
<feature type="binding site" evidence="22">
    <location>
        <begin position="302"/>
        <end position="303"/>
    </location>
    <ligand>
        <name>FAD</name>
        <dbReference type="ChEBI" id="CHEBI:57692"/>
    </ligand>
</feature>
<dbReference type="AlphaFoldDB" id="A0AAZ1X9K1"/>
<dbReference type="InterPro" id="IPR007526">
    <property type="entry name" value="SWIRM"/>
</dbReference>
<dbReference type="Proteomes" id="UP000472276">
    <property type="component" value="Unassembled WGS sequence"/>
</dbReference>
<feature type="binding site" evidence="22">
    <location>
        <position position="280"/>
    </location>
    <ligand>
        <name>FAD</name>
        <dbReference type="ChEBI" id="CHEBI:57692"/>
    </ligand>
</feature>
<dbReference type="GO" id="GO:0140682">
    <property type="term" value="F:FAD-dependent H3K4me/H3K4me3 demethylase activity"/>
    <property type="evidence" value="ECO:0007669"/>
    <property type="project" value="UniProtKB-EC"/>
</dbReference>
<evidence type="ECO:0000256" key="9">
    <source>
        <dbReference type="ARBA" id="ARBA00022553"/>
    </source>
</evidence>
<dbReference type="GO" id="GO:0000785">
    <property type="term" value="C:chromatin"/>
    <property type="evidence" value="ECO:0007669"/>
    <property type="project" value="UniProtKB-ARBA"/>
</dbReference>
<comment type="similarity">
    <text evidence="4 21">Belongs to the flavin monoamine oxidase family.</text>
</comment>
<feature type="binding site" evidence="22">
    <location>
        <position position="709"/>
    </location>
    <ligand>
        <name>FAD</name>
        <dbReference type="ChEBI" id="CHEBI:57692"/>
    </ligand>
</feature>
<evidence type="ECO:0000313" key="27">
    <source>
        <dbReference type="Proteomes" id="UP000472276"/>
    </source>
</evidence>
<dbReference type="GO" id="GO:0003682">
    <property type="term" value="F:chromatin binding"/>
    <property type="evidence" value="ECO:0007669"/>
    <property type="project" value="UniProtKB-ARBA"/>
</dbReference>
<dbReference type="GO" id="GO:0051240">
    <property type="term" value="P:positive regulation of multicellular organismal process"/>
    <property type="evidence" value="ECO:0007669"/>
    <property type="project" value="UniProtKB-ARBA"/>
</dbReference>
<dbReference type="Pfam" id="PF01593">
    <property type="entry name" value="Amino_oxidase"/>
    <property type="match status" value="1"/>
</dbReference>
<dbReference type="GO" id="GO:0045597">
    <property type="term" value="P:positive regulation of cell differentiation"/>
    <property type="evidence" value="ECO:0007669"/>
    <property type="project" value="UniProtKB-ARBA"/>
</dbReference>